<dbReference type="EMBL" id="JAVRRF010000014">
    <property type="protein sequence ID" value="KAK5058352.1"/>
    <property type="molecule type" value="Genomic_DNA"/>
</dbReference>
<keyword evidence="7 10" id="KW-1133">Transmembrane helix</keyword>
<evidence type="ECO:0000256" key="8">
    <source>
        <dbReference type="ARBA" id="ARBA00023136"/>
    </source>
</evidence>
<dbReference type="PANTHER" id="PTHR31030:SF1">
    <property type="entry name" value="PLASMA MEMBRANE FUSION PROTEIN PRM1"/>
    <property type="match status" value="1"/>
</dbReference>
<keyword evidence="8 10" id="KW-0472">Membrane</keyword>
<evidence type="ECO:0000256" key="5">
    <source>
        <dbReference type="ARBA" id="ARBA00022692"/>
    </source>
</evidence>
<feature type="transmembrane region" description="Helical" evidence="10">
    <location>
        <begin position="400"/>
        <end position="425"/>
    </location>
</feature>
<keyword evidence="9" id="KW-0325">Glycoprotein</keyword>
<evidence type="ECO:0000313" key="12">
    <source>
        <dbReference type="EMBL" id="KAK5058352.1"/>
    </source>
</evidence>
<evidence type="ECO:0000256" key="4">
    <source>
        <dbReference type="ARBA" id="ARBA00022475"/>
    </source>
</evidence>
<comment type="caution">
    <text evidence="12">The sequence shown here is derived from an EMBL/GenBank/DDBJ whole genome shotgun (WGS) entry which is preliminary data.</text>
</comment>
<dbReference type="PANTHER" id="PTHR31030">
    <property type="entry name" value="PLASMA MEMBRANE FUSION PROTEIN PRM1"/>
    <property type="match status" value="1"/>
</dbReference>
<comment type="subcellular location">
    <subcellularLocation>
        <location evidence="2 10">Cell membrane</location>
        <topology evidence="2 10">Multi-pass membrane protein</topology>
    </subcellularLocation>
</comment>
<feature type="region of interest" description="Disordered" evidence="11">
    <location>
        <begin position="678"/>
        <end position="732"/>
    </location>
</feature>
<evidence type="ECO:0000256" key="3">
    <source>
        <dbReference type="ARBA" id="ARBA00010780"/>
    </source>
</evidence>
<protein>
    <recommendedName>
        <fullName evidence="10">Plasma membrane fusion protein PRM1</fullName>
    </recommendedName>
</protein>
<evidence type="ECO:0000313" key="13">
    <source>
        <dbReference type="Proteomes" id="UP001345691"/>
    </source>
</evidence>
<dbReference type="InterPro" id="IPR026777">
    <property type="entry name" value="PRM1"/>
</dbReference>
<organism evidence="12 13">
    <name type="scientific">Exophiala sideris</name>
    <dbReference type="NCBI Taxonomy" id="1016849"/>
    <lineage>
        <taxon>Eukaryota</taxon>
        <taxon>Fungi</taxon>
        <taxon>Dikarya</taxon>
        <taxon>Ascomycota</taxon>
        <taxon>Pezizomycotina</taxon>
        <taxon>Eurotiomycetes</taxon>
        <taxon>Chaetothyriomycetidae</taxon>
        <taxon>Chaetothyriales</taxon>
        <taxon>Herpotrichiellaceae</taxon>
        <taxon>Exophiala</taxon>
    </lineage>
</organism>
<comment type="function">
    <text evidence="1 10">Involved in cell fusion during mating by stabilizing the plasma membrane fusion event.</text>
</comment>
<comment type="similarity">
    <text evidence="3 10">Belongs to the PRM1 family.</text>
</comment>
<evidence type="ECO:0000256" key="7">
    <source>
        <dbReference type="ARBA" id="ARBA00022989"/>
    </source>
</evidence>
<keyword evidence="13" id="KW-1185">Reference proteome</keyword>
<feature type="transmembrane region" description="Helical" evidence="10">
    <location>
        <begin position="60"/>
        <end position="78"/>
    </location>
</feature>
<sequence>MSTPSAFAAGLPPSMPAGSHGIQDYYSNQGPPWSLPHTAPSITPYLGLRARLSQIWLNRWTILLLLVLARTLIAVSGLNNDLGSARREALSACSDVESMGSTMASMPHYMSQGLNELAATGVEKSVNGLMDMTTLSVTAVEEIVVFVIGMMTNTYLCLITFAVSGSLHTVIGTMESAQTALNTLTKGVGNDMSGAVSDFQSAYNTFLDALSGFTAFGKSIPTPPPLNLSTEVTTLEGLKLPANLTADLQTLNNSIPTFAQVKNFTEGVIRLPFEDVKQLINGSLGNYTFNRSLFPVPQKEQLTFCSDNDGINEFFDDLVHLADVARKAFIGVLLILAVLAMIPMAWREIRRYRTMQERSQLVNSDARDPMDVVYIVSRPYTASAGLKLSHRYESQRKKSLIRWVVAYATTDAALFVLALALTGLFSCACQAILLRSIEQEVPNLTNQVSSFSDKIVASLNNASEQWAIGTNAAIASVSHDINQDMLGWVNTTTTAVNDTLNAFVDQTTDVLNTTFGGTPLYEPITEVLNCLLLLKIAGIENGLTWVQDNAHVDFPTLANDTFTLGAASSLASSNPDDSFLASPGDAASDQISSAVARVVNELEETIRTEALISTVLLLIWLLVVLIGVIRALTHLREKVRGDGGAAPAFVISTVPNMDFRSDDQDRYMVNVPLADVNTSRPMSPAPRYTPAKEAEVQVEEQHDSKLGYAGRRTYQESPATVDSKRGSIWKGE</sequence>
<evidence type="ECO:0000256" key="2">
    <source>
        <dbReference type="ARBA" id="ARBA00004651"/>
    </source>
</evidence>
<evidence type="ECO:0000256" key="11">
    <source>
        <dbReference type="SAM" id="MobiDB-lite"/>
    </source>
</evidence>
<gene>
    <name evidence="12" type="primary">PRM1</name>
    <name evidence="12" type="ORF">LTR69_006757</name>
</gene>
<evidence type="ECO:0000256" key="6">
    <source>
        <dbReference type="ARBA" id="ARBA00022971"/>
    </source>
</evidence>
<evidence type="ECO:0000256" key="1">
    <source>
        <dbReference type="ARBA" id="ARBA00002512"/>
    </source>
</evidence>
<feature type="transmembrane region" description="Helical" evidence="10">
    <location>
        <begin position="610"/>
        <end position="632"/>
    </location>
</feature>
<keyword evidence="4 10" id="KW-1003">Cell membrane</keyword>
<dbReference type="Proteomes" id="UP001345691">
    <property type="component" value="Unassembled WGS sequence"/>
</dbReference>
<evidence type="ECO:0000256" key="9">
    <source>
        <dbReference type="ARBA" id="ARBA00023180"/>
    </source>
</evidence>
<evidence type="ECO:0000256" key="10">
    <source>
        <dbReference type="RuleBase" id="RU366035"/>
    </source>
</evidence>
<accession>A0ABR0J9J3</accession>
<feature type="compositionally biased region" description="Basic and acidic residues" evidence="11">
    <location>
        <begin position="690"/>
        <end position="705"/>
    </location>
</feature>
<keyword evidence="5 10" id="KW-0812">Transmembrane</keyword>
<keyword evidence="6 10" id="KW-0184">Conjugation</keyword>
<comment type="caution">
    <text evidence="10">Lacks conserved residue(s) required for the propagation of feature annotation.</text>
</comment>
<name>A0ABR0J9J3_9EURO</name>
<reference evidence="12 13" key="1">
    <citation type="submission" date="2023-08" db="EMBL/GenBank/DDBJ databases">
        <title>Black Yeasts Isolated from many extreme environments.</title>
        <authorList>
            <person name="Coleine C."/>
            <person name="Stajich J.E."/>
            <person name="Selbmann L."/>
        </authorList>
    </citation>
    <scope>NUCLEOTIDE SEQUENCE [LARGE SCALE GENOMIC DNA]</scope>
    <source>
        <strain evidence="12 13">CCFEE 6328</strain>
    </source>
</reference>
<feature type="transmembrane region" description="Helical" evidence="10">
    <location>
        <begin position="328"/>
        <end position="346"/>
    </location>
</feature>
<proteinExistence type="inferred from homology"/>